<dbReference type="AlphaFoldDB" id="A0A382EWQ8"/>
<reference evidence="1" key="1">
    <citation type="submission" date="2018-05" db="EMBL/GenBank/DDBJ databases">
        <authorList>
            <person name="Lanie J.A."/>
            <person name="Ng W.-L."/>
            <person name="Kazmierczak K.M."/>
            <person name="Andrzejewski T.M."/>
            <person name="Davidsen T.M."/>
            <person name="Wayne K.J."/>
            <person name="Tettelin H."/>
            <person name="Glass J.I."/>
            <person name="Rusch D."/>
            <person name="Podicherti R."/>
            <person name="Tsui H.-C.T."/>
            <person name="Winkler M.E."/>
        </authorList>
    </citation>
    <scope>NUCLEOTIDE SEQUENCE</scope>
</reference>
<sequence>MKLTKVVLIAACCATGYGIYAQTPPDSIPTVSLDNVARHGFFYAGGEYVGDAGRETMGGAMYVEV</sequence>
<organism evidence="1">
    <name type="scientific">marine metagenome</name>
    <dbReference type="NCBI Taxonomy" id="408172"/>
    <lineage>
        <taxon>unclassified sequences</taxon>
        <taxon>metagenomes</taxon>
        <taxon>ecological metagenomes</taxon>
    </lineage>
</organism>
<feature type="non-terminal residue" evidence="1">
    <location>
        <position position="65"/>
    </location>
</feature>
<accession>A0A382EWQ8</accession>
<dbReference type="EMBL" id="UINC01046408">
    <property type="protein sequence ID" value="SVB54383.1"/>
    <property type="molecule type" value="Genomic_DNA"/>
</dbReference>
<gene>
    <name evidence="1" type="ORF">METZ01_LOCUS207237</name>
</gene>
<name>A0A382EWQ8_9ZZZZ</name>
<evidence type="ECO:0000313" key="1">
    <source>
        <dbReference type="EMBL" id="SVB54383.1"/>
    </source>
</evidence>
<protein>
    <submittedName>
        <fullName evidence="1">Uncharacterized protein</fullName>
    </submittedName>
</protein>
<proteinExistence type="predicted"/>